<keyword evidence="2 5" id="KW-0560">Oxidoreductase</keyword>
<sequence>MDIKNSTILITGGTSGIGLEMVKQLSALGAADIIITGRDAGKLLHIKTELPHIHTFQSDVSKPEDIEKLCTLVTEQFPNLNMIINNAGIMRNLDLRDRNMSLEDITSEIDINLVGTIRIVHQFLPHLLNRRSALIVNVSSGLAFIPFPVSPIYSAAKAGVHAYTQVLRLQLKETNVRVIELAPPATDTSLGDPFEGLVDSSVNMKTDKLVRLAIKGIVNGTSEIKPGLAKVLKAMSRIAPNTTLKMLDSSIQNAKAKL</sequence>
<dbReference type="GO" id="GO:0016491">
    <property type="term" value="F:oxidoreductase activity"/>
    <property type="evidence" value="ECO:0007669"/>
    <property type="project" value="UniProtKB-KW"/>
</dbReference>
<evidence type="ECO:0000313" key="5">
    <source>
        <dbReference type="EMBL" id="NIJ55205.1"/>
    </source>
</evidence>
<dbReference type="SUPFAM" id="SSF51735">
    <property type="entry name" value="NAD(P)-binding Rossmann-fold domains"/>
    <property type="match status" value="1"/>
</dbReference>
<dbReference type="Pfam" id="PF00106">
    <property type="entry name" value="adh_short"/>
    <property type="match status" value="1"/>
</dbReference>
<dbReference type="InterPro" id="IPR020904">
    <property type="entry name" value="Sc_DH/Rdtase_CS"/>
</dbReference>
<evidence type="ECO:0000256" key="2">
    <source>
        <dbReference type="ARBA" id="ARBA00023002"/>
    </source>
</evidence>
<accession>A0ABX0UTZ3</accession>
<dbReference type="EMBL" id="JAASQJ010000004">
    <property type="protein sequence ID" value="NIJ55205.1"/>
    <property type="molecule type" value="Genomic_DNA"/>
</dbReference>
<dbReference type="PANTHER" id="PTHR44196">
    <property type="entry name" value="DEHYDROGENASE/REDUCTASE SDR FAMILY MEMBER 7B"/>
    <property type="match status" value="1"/>
</dbReference>
<dbReference type="SMART" id="SM00822">
    <property type="entry name" value="PKS_KR"/>
    <property type="match status" value="1"/>
</dbReference>
<comment type="similarity">
    <text evidence="1 3">Belongs to the short-chain dehydrogenases/reductases (SDR) family.</text>
</comment>
<evidence type="ECO:0000256" key="1">
    <source>
        <dbReference type="ARBA" id="ARBA00006484"/>
    </source>
</evidence>
<keyword evidence="6" id="KW-1185">Reference proteome</keyword>
<dbReference type="PRINTS" id="PR00080">
    <property type="entry name" value="SDRFAMILY"/>
</dbReference>
<dbReference type="Gene3D" id="3.40.50.720">
    <property type="entry name" value="NAD(P)-binding Rossmann-like Domain"/>
    <property type="match status" value="1"/>
</dbReference>
<protein>
    <submittedName>
        <fullName evidence="5">Oxidoreductase</fullName>
        <ecNumber evidence="5">1.-.-.-</ecNumber>
    </submittedName>
</protein>
<evidence type="ECO:0000259" key="4">
    <source>
        <dbReference type="SMART" id="SM00822"/>
    </source>
</evidence>
<reference evidence="5 6" key="1">
    <citation type="submission" date="2020-03" db="EMBL/GenBank/DDBJ databases">
        <title>Genomic Encyclopedia of Type Strains, Phase IV (KMG-IV): sequencing the most valuable type-strain genomes for metagenomic binning, comparative biology and taxonomic classification.</title>
        <authorList>
            <person name="Goeker M."/>
        </authorList>
    </citation>
    <scope>NUCLEOTIDE SEQUENCE [LARGE SCALE GENOMIC DNA]</scope>
    <source>
        <strain evidence="5 6">DSM 102865</strain>
    </source>
</reference>
<evidence type="ECO:0000313" key="6">
    <source>
        <dbReference type="Proteomes" id="UP001179181"/>
    </source>
</evidence>
<comment type="caution">
    <text evidence="5">The sequence shown here is derived from an EMBL/GenBank/DDBJ whole genome shotgun (WGS) entry which is preliminary data.</text>
</comment>
<dbReference type="EC" id="1.-.-.-" evidence="5"/>
<dbReference type="Proteomes" id="UP001179181">
    <property type="component" value="Unassembled WGS sequence"/>
</dbReference>
<name>A0ABX0UTZ3_9BACT</name>
<dbReference type="InterPro" id="IPR036291">
    <property type="entry name" value="NAD(P)-bd_dom_sf"/>
</dbReference>
<dbReference type="PRINTS" id="PR00081">
    <property type="entry name" value="GDHRDH"/>
</dbReference>
<dbReference type="InterPro" id="IPR002347">
    <property type="entry name" value="SDR_fam"/>
</dbReference>
<dbReference type="PROSITE" id="PS00061">
    <property type="entry name" value="ADH_SHORT"/>
    <property type="match status" value="1"/>
</dbReference>
<dbReference type="RefSeq" id="WP_167274617.1">
    <property type="nucleotide sequence ID" value="NZ_JAASQJ010000004.1"/>
</dbReference>
<dbReference type="InterPro" id="IPR057326">
    <property type="entry name" value="KR_dom"/>
</dbReference>
<proteinExistence type="inferred from homology"/>
<dbReference type="PANTHER" id="PTHR44196:SF1">
    <property type="entry name" value="DEHYDROGENASE_REDUCTASE SDR FAMILY MEMBER 7B"/>
    <property type="match status" value="1"/>
</dbReference>
<gene>
    <name evidence="5" type="ORF">FHS68_004392</name>
</gene>
<organism evidence="5 6">
    <name type="scientific">Dyadobacter arcticus</name>
    <dbReference type="NCBI Taxonomy" id="1078754"/>
    <lineage>
        <taxon>Bacteria</taxon>
        <taxon>Pseudomonadati</taxon>
        <taxon>Bacteroidota</taxon>
        <taxon>Cytophagia</taxon>
        <taxon>Cytophagales</taxon>
        <taxon>Spirosomataceae</taxon>
        <taxon>Dyadobacter</taxon>
    </lineage>
</organism>
<evidence type="ECO:0000256" key="3">
    <source>
        <dbReference type="RuleBase" id="RU000363"/>
    </source>
</evidence>
<feature type="domain" description="Ketoreductase" evidence="4">
    <location>
        <begin position="6"/>
        <end position="188"/>
    </location>
</feature>